<dbReference type="EMBL" id="JBHSMU010000015">
    <property type="protein sequence ID" value="MFC5461411.1"/>
    <property type="molecule type" value="Genomic_DNA"/>
</dbReference>
<feature type="chain" id="PRO_5045731787" evidence="1">
    <location>
        <begin position="31"/>
        <end position="484"/>
    </location>
</feature>
<evidence type="ECO:0000259" key="2">
    <source>
        <dbReference type="Pfam" id="PF00144"/>
    </source>
</evidence>
<sequence>MIRLDPSIPATRLQRIALSLLLAAMAPAFAATSDEIARIERGLRQPVALASQAATRTLADEMRRLNVPGVSIAVIRGGKIAWAQGFGVTHIGGPAVTADTLFQAASISKPVAAMAALRLAQEGKLDLDADVNTILTSWKLPPASTGEAKTSLRQLLSHTGGTSVSGFRGYAADQAVPTLVQVLDGAAPANSQPVRVEAAPGSTFSYSGGGYSIVQQALIDRAQQPFDALLANTVLKPIGMKDSSFAQPLPAALLARAALPHDATGKPYAGGPYTYPELAAAGLWTTPTDLARFAIDLQRSASGGKGVLSPSMARTMLQPVKKGYGLGTMVEGAGVASGFGHTGSNMGYQNTLFAYAGADKGGDGVVVMTNSANGGELAGAIVRAVAFEYKWPSRQPRLREAIALPEAAQDKLVGRYVARGLGEFTIERRDGRLMVTPPGGRIEPLHAESPTVLFVLAPDLELRMEGDGGRILAGSREVPFTRAQ</sequence>
<dbReference type="Proteomes" id="UP001596050">
    <property type="component" value="Unassembled WGS sequence"/>
</dbReference>
<keyword evidence="3" id="KW-0378">Hydrolase</keyword>
<evidence type="ECO:0000313" key="4">
    <source>
        <dbReference type="Proteomes" id="UP001596050"/>
    </source>
</evidence>
<accession>A0ABW0L7Q0</accession>
<feature type="signal peptide" evidence="1">
    <location>
        <begin position="1"/>
        <end position="30"/>
    </location>
</feature>
<keyword evidence="1" id="KW-0732">Signal</keyword>
<dbReference type="InterPro" id="IPR050491">
    <property type="entry name" value="AmpC-like"/>
</dbReference>
<protein>
    <submittedName>
        <fullName evidence="3">Serine hydrolase domain-containing protein</fullName>
        <ecNumber evidence="3">3.-.-.-</ecNumber>
    </submittedName>
</protein>
<dbReference type="Pfam" id="PF00144">
    <property type="entry name" value="Beta-lactamase"/>
    <property type="match status" value="1"/>
</dbReference>
<evidence type="ECO:0000256" key="1">
    <source>
        <dbReference type="SAM" id="SignalP"/>
    </source>
</evidence>
<dbReference type="InterPro" id="IPR001466">
    <property type="entry name" value="Beta-lactam-related"/>
</dbReference>
<organism evidence="3 4">
    <name type="scientific">Massilia niabensis</name>
    <dbReference type="NCBI Taxonomy" id="544910"/>
    <lineage>
        <taxon>Bacteria</taxon>
        <taxon>Pseudomonadati</taxon>
        <taxon>Pseudomonadota</taxon>
        <taxon>Betaproteobacteria</taxon>
        <taxon>Burkholderiales</taxon>
        <taxon>Oxalobacteraceae</taxon>
        <taxon>Telluria group</taxon>
        <taxon>Massilia</taxon>
    </lineage>
</organism>
<evidence type="ECO:0000313" key="3">
    <source>
        <dbReference type="EMBL" id="MFC5461411.1"/>
    </source>
</evidence>
<name>A0ABW0L7Q0_9BURK</name>
<comment type="caution">
    <text evidence="3">The sequence shown here is derived from an EMBL/GenBank/DDBJ whole genome shotgun (WGS) entry which is preliminary data.</text>
</comment>
<dbReference type="GO" id="GO:0016787">
    <property type="term" value="F:hydrolase activity"/>
    <property type="evidence" value="ECO:0007669"/>
    <property type="project" value="UniProtKB-KW"/>
</dbReference>
<reference evidence="4" key="1">
    <citation type="journal article" date="2019" name="Int. J. Syst. Evol. Microbiol.">
        <title>The Global Catalogue of Microorganisms (GCM) 10K type strain sequencing project: providing services to taxonomists for standard genome sequencing and annotation.</title>
        <authorList>
            <consortium name="The Broad Institute Genomics Platform"/>
            <consortium name="The Broad Institute Genome Sequencing Center for Infectious Disease"/>
            <person name="Wu L."/>
            <person name="Ma J."/>
        </authorList>
    </citation>
    <scope>NUCLEOTIDE SEQUENCE [LARGE SCALE GENOMIC DNA]</scope>
    <source>
        <strain evidence="4">KACC 12649</strain>
    </source>
</reference>
<dbReference type="EC" id="3.-.-.-" evidence="3"/>
<dbReference type="SUPFAM" id="SSF56601">
    <property type="entry name" value="beta-lactamase/transpeptidase-like"/>
    <property type="match status" value="1"/>
</dbReference>
<dbReference type="PANTHER" id="PTHR46825:SF12">
    <property type="entry name" value="PENICILLIN-BINDING PROTEIN 4"/>
    <property type="match status" value="1"/>
</dbReference>
<proteinExistence type="predicted"/>
<gene>
    <name evidence="3" type="ORF">ACFPN5_16495</name>
</gene>
<dbReference type="PANTHER" id="PTHR46825">
    <property type="entry name" value="D-ALANYL-D-ALANINE-CARBOXYPEPTIDASE/ENDOPEPTIDASE AMPH"/>
    <property type="match status" value="1"/>
</dbReference>
<dbReference type="Gene3D" id="3.40.710.10">
    <property type="entry name" value="DD-peptidase/beta-lactamase superfamily"/>
    <property type="match status" value="1"/>
</dbReference>
<dbReference type="InterPro" id="IPR012338">
    <property type="entry name" value="Beta-lactam/transpept-like"/>
</dbReference>
<feature type="domain" description="Beta-lactamase-related" evidence="2">
    <location>
        <begin position="56"/>
        <end position="377"/>
    </location>
</feature>
<keyword evidence="4" id="KW-1185">Reference proteome</keyword>
<dbReference type="RefSeq" id="WP_379784856.1">
    <property type="nucleotide sequence ID" value="NZ_JBHSMU010000015.1"/>
</dbReference>